<evidence type="ECO:0000313" key="3">
    <source>
        <dbReference type="EMBL" id="KAJ7969169.1"/>
    </source>
</evidence>
<feature type="region of interest" description="Disordered" evidence="1">
    <location>
        <begin position="114"/>
        <end position="158"/>
    </location>
</feature>
<comment type="caution">
    <text evidence="3">The sequence shown here is derived from an EMBL/GenBank/DDBJ whole genome shotgun (WGS) entry which is preliminary data.</text>
</comment>
<organism evidence="3 4">
    <name type="scientific">Quillaja saponaria</name>
    <name type="common">Soap bark tree</name>
    <dbReference type="NCBI Taxonomy" id="32244"/>
    <lineage>
        <taxon>Eukaryota</taxon>
        <taxon>Viridiplantae</taxon>
        <taxon>Streptophyta</taxon>
        <taxon>Embryophyta</taxon>
        <taxon>Tracheophyta</taxon>
        <taxon>Spermatophyta</taxon>
        <taxon>Magnoliopsida</taxon>
        <taxon>eudicotyledons</taxon>
        <taxon>Gunneridae</taxon>
        <taxon>Pentapetalae</taxon>
        <taxon>rosids</taxon>
        <taxon>fabids</taxon>
        <taxon>Fabales</taxon>
        <taxon>Quillajaceae</taxon>
        <taxon>Quillaja</taxon>
    </lineage>
</organism>
<evidence type="ECO:0000259" key="2">
    <source>
        <dbReference type="Pfam" id="PF25597"/>
    </source>
</evidence>
<dbReference type="AlphaFoldDB" id="A0AAD7M3A7"/>
<evidence type="ECO:0000256" key="1">
    <source>
        <dbReference type="SAM" id="MobiDB-lite"/>
    </source>
</evidence>
<proteinExistence type="predicted"/>
<dbReference type="EMBL" id="JARAOO010000005">
    <property type="protein sequence ID" value="KAJ7969169.1"/>
    <property type="molecule type" value="Genomic_DNA"/>
</dbReference>
<name>A0AAD7M3A7_QUISA</name>
<gene>
    <name evidence="3" type="ORF">O6P43_013169</name>
</gene>
<feature type="domain" description="Retroviral polymerase SH3-like" evidence="2">
    <location>
        <begin position="9"/>
        <end position="70"/>
    </location>
</feature>
<dbReference type="Pfam" id="PF25597">
    <property type="entry name" value="SH3_retrovirus"/>
    <property type="match status" value="1"/>
</dbReference>
<protein>
    <submittedName>
        <fullName evidence="3">Retrovirus-related Pol polyprotein from transposon TNT 1-94</fullName>
    </submittedName>
</protein>
<feature type="compositionally biased region" description="Basic and acidic residues" evidence="1">
    <location>
        <begin position="120"/>
        <end position="132"/>
    </location>
</feature>
<feature type="compositionally biased region" description="Polar residues" evidence="1">
    <location>
        <begin position="147"/>
        <end position="158"/>
    </location>
</feature>
<dbReference type="InterPro" id="IPR057670">
    <property type="entry name" value="SH3_retrovirus"/>
</dbReference>
<sequence>MLPPRIFGCVAYVHLHKNQRTKLDPCAMRCIFLGYATHQKGYRCYDPTTRHLYTTMDVTFLESETFFPKQVIHSSLQGEILGEEQNMEKWPGFEDVSVIENNEAQVIEVQLEEPMTGSMEQRKETEEVETRSELSTPYLLVPDDQSLENTPEVQSTKE</sequence>
<dbReference type="KEGG" id="qsa:O6P43_013169"/>
<keyword evidence="4" id="KW-1185">Reference proteome</keyword>
<reference evidence="3" key="1">
    <citation type="journal article" date="2023" name="Science">
        <title>Elucidation of the pathway for biosynthesis of saponin adjuvants from the soapbark tree.</title>
        <authorList>
            <person name="Reed J."/>
            <person name="Orme A."/>
            <person name="El-Demerdash A."/>
            <person name="Owen C."/>
            <person name="Martin L.B.B."/>
            <person name="Misra R.C."/>
            <person name="Kikuchi S."/>
            <person name="Rejzek M."/>
            <person name="Martin A.C."/>
            <person name="Harkess A."/>
            <person name="Leebens-Mack J."/>
            <person name="Louveau T."/>
            <person name="Stephenson M.J."/>
            <person name="Osbourn A."/>
        </authorList>
    </citation>
    <scope>NUCLEOTIDE SEQUENCE</scope>
    <source>
        <strain evidence="3">S10</strain>
    </source>
</reference>
<evidence type="ECO:0000313" key="4">
    <source>
        <dbReference type="Proteomes" id="UP001163823"/>
    </source>
</evidence>
<dbReference type="Proteomes" id="UP001163823">
    <property type="component" value="Chromosome 5"/>
</dbReference>
<accession>A0AAD7M3A7</accession>